<name>A0ABT3DKA9_9BACI</name>
<gene>
    <name evidence="1" type="ORF">OIH86_17715</name>
</gene>
<accession>A0ABT3DKA9</accession>
<keyword evidence="2" id="KW-1185">Reference proteome</keyword>
<evidence type="ECO:0000313" key="2">
    <source>
        <dbReference type="Proteomes" id="UP001526147"/>
    </source>
</evidence>
<evidence type="ECO:0000313" key="1">
    <source>
        <dbReference type="EMBL" id="MCV9887479.1"/>
    </source>
</evidence>
<dbReference type="SUPFAM" id="SSF56112">
    <property type="entry name" value="Protein kinase-like (PK-like)"/>
    <property type="match status" value="1"/>
</dbReference>
<dbReference type="RefSeq" id="WP_264143818.1">
    <property type="nucleotide sequence ID" value="NZ_JAOYEY010000047.1"/>
</dbReference>
<dbReference type="EMBL" id="JAOYEY010000047">
    <property type="protein sequence ID" value="MCV9887479.1"/>
    <property type="molecule type" value="Genomic_DNA"/>
</dbReference>
<dbReference type="InterPro" id="IPR011009">
    <property type="entry name" value="Kinase-like_dom_sf"/>
</dbReference>
<sequence length="305" mass="35834">MSYLPDQFVRTIKSIHKQKGDKWLEDFDNLKRYCELKWDCDILQPYELSYNFVAPAVKKDGSFIVVKFVVPHGKEFLQEVEALTYLQSSTIVRLLDVEVDKGIIVLEHISPGEKLYTVNNDEDATFIMTNVMRNLWTDVPPKSSLLTIFQREEEFKKIRFHHKDGIGPITADMLIEAEIIFSELTSSIEKLFLLHGDLHHHNVLFSNHHKWIAIDPKGLIGEREYDVIQFLLNKIPSENYLEVLERRIDILVDQLLLKKDRIILWGFCHSILSLYWDIEDFGKVNEHTWSIVRSFECLMKKSKRS</sequence>
<reference evidence="1 2" key="1">
    <citation type="submission" date="2022-10" db="EMBL/GenBank/DDBJ databases">
        <title>Draft genome assembly of moderately radiation resistant bacterium Metabacillus halosaccharovorans.</title>
        <authorList>
            <person name="Pal S."/>
            <person name="Gopinathan A."/>
        </authorList>
    </citation>
    <scope>NUCLEOTIDE SEQUENCE [LARGE SCALE GENOMIC DNA]</scope>
    <source>
        <strain evidence="1 2">VITHBRA001</strain>
    </source>
</reference>
<dbReference type="Proteomes" id="UP001526147">
    <property type="component" value="Unassembled WGS sequence"/>
</dbReference>
<comment type="caution">
    <text evidence="1">The sequence shown here is derived from an EMBL/GenBank/DDBJ whole genome shotgun (WGS) entry which is preliminary data.</text>
</comment>
<organism evidence="1 2">
    <name type="scientific">Metabacillus halosaccharovorans</name>
    <dbReference type="NCBI Taxonomy" id="930124"/>
    <lineage>
        <taxon>Bacteria</taxon>
        <taxon>Bacillati</taxon>
        <taxon>Bacillota</taxon>
        <taxon>Bacilli</taxon>
        <taxon>Bacillales</taxon>
        <taxon>Bacillaceae</taxon>
        <taxon>Metabacillus</taxon>
    </lineage>
</organism>
<dbReference type="Gene3D" id="3.90.1200.10">
    <property type="match status" value="1"/>
</dbReference>
<protein>
    <submittedName>
        <fullName evidence="1">Aminoglycoside phosphotransferase family protein</fullName>
    </submittedName>
</protein>
<dbReference type="Pfam" id="PF04655">
    <property type="entry name" value="APH_6_hur"/>
    <property type="match status" value="1"/>
</dbReference>
<proteinExistence type="predicted"/>
<dbReference type="InterPro" id="IPR006748">
    <property type="entry name" value="NH2Glyco/OHUrea_AB-resist_kin"/>
</dbReference>